<dbReference type="Proteomes" id="UP000226079">
    <property type="component" value="Unassembled WGS sequence"/>
</dbReference>
<feature type="domain" description="HTH marR-type" evidence="1">
    <location>
        <begin position="25"/>
        <end position="123"/>
    </location>
</feature>
<dbReference type="InterPro" id="IPR036388">
    <property type="entry name" value="WH-like_DNA-bd_sf"/>
</dbReference>
<dbReference type="PANTHER" id="PTHR33164">
    <property type="entry name" value="TRANSCRIPTIONAL REGULATOR, MARR FAMILY"/>
    <property type="match status" value="1"/>
</dbReference>
<gene>
    <name evidence="2" type="ORF">ATK74_2645</name>
</gene>
<keyword evidence="2" id="KW-0238">DNA-binding</keyword>
<comment type="caution">
    <text evidence="2">The sequence shown here is derived from an EMBL/GenBank/DDBJ whole genome shotgun (WGS) entry which is preliminary data.</text>
</comment>
<dbReference type="Gene3D" id="1.10.10.10">
    <property type="entry name" value="Winged helix-like DNA-binding domain superfamily/Winged helix DNA-binding domain"/>
    <property type="match status" value="1"/>
</dbReference>
<dbReference type="InterPro" id="IPR039422">
    <property type="entry name" value="MarR/SlyA-like"/>
</dbReference>
<name>A0A2A9CVL5_9ACTN</name>
<dbReference type="RefSeq" id="WP_098461448.1">
    <property type="nucleotide sequence ID" value="NZ_PDJC01000001.1"/>
</dbReference>
<reference evidence="2 3" key="1">
    <citation type="submission" date="2017-10" db="EMBL/GenBank/DDBJ databases">
        <title>Sequencing the genomes of 1000 actinobacteria strains.</title>
        <authorList>
            <person name="Klenk H.-P."/>
        </authorList>
    </citation>
    <scope>NUCLEOTIDE SEQUENCE [LARGE SCALE GENOMIC DNA]</scope>
    <source>
        <strain evidence="2 3">DSM 15597</strain>
    </source>
</reference>
<keyword evidence="3" id="KW-1185">Reference proteome</keyword>
<evidence type="ECO:0000259" key="1">
    <source>
        <dbReference type="SMART" id="SM00347"/>
    </source>
</evidence>
<sequence>MAASGVEVAFELKRVVTEYNAAFAAHLRPLGLTTLQAEALIALDDQGPVRLKQLATHLVAESGHPSRLVSRLERDGLASRGSGTGDTVLIRLTPRGSQLAGQARTIRDQLTGALAEALGSDLEVVQPSLRRGRVRLTRERIAAHH</sequence>
<evidence type="ECO:0000313" key="3">
    <source>
        <dbReference type="Proteomes" id="UP000226079"/>
    </source>
</evidence>
<proteinExistence type="predicted"/>
<dbReference type="SUPFAM" id="SSF46785">
    <property type="entry name" value="Winged helix' DNA-binding domain"/>
    <property type="match status" value="1"/>
</dbReference>
<dbReference type="EMBL" id="PDJC01000001">
    <property type="protein sequence ID" value="PFG18065.1"/>
    <property type="molecule type" value="Genomic_DNA"/>
</dbReference>
<accession>A0A2A9CVL5</accession>
<dbReference type="AlphaFoldDB" id="A0A2A9CVL5"/>
<dbReference type="GO" id="GO:0003700">
    <property type="term" value="F:DNA-binding transcription factor activity"/>
    <property type="evidence" value="ECO:0007669"/>
    <property type="project" value="InterPro"/>
</dbReference>
<dbReference type="GO" id="GO:0003677">
    <property type="term" value="F:DNA binding"/>
    <property type="evidence" value="ECO:0007669"/>
    <property type="project" value="UniProtKB-KW"/>
</dbReference>
<dbReference type="SMART" id="SM00347">
    <property type="entry name" value="HTH_MARR"/>
    <property type="match status" value="1"/>
</dbReference>
<dbReference type="OrthoDB" id="2600321at2"/>
<dbReference type="GO" id="GO:0006950">
    <property type="term" value="P:response to stress"/>
    <property type="evidence" value="ECO:0007669"/>
    <property type="project" value="TreeGrafter"/>
</dbReference>
<protein>
    <submittedName>
        <fullName evidence="2">DNA-binding MarR family transcriptional regulator</fullName>
    </submittedName>
</protein>
<evidence type="ECO:0000313" key="2">
    <source>
        <dbReference type="EMBL" id="PFG18065.1"/>
    </source>
</evidence>
<dbReference type="PANTHER" id="PTHR33164:SF43">
    <property type="entry name" value="HTH-TYPE TRANSCRIPTIONAL REPRESSOR YETL"/>
    <property type="match status" value="1"/>
</dbReference>
<dbReference type="InterPro" id="IPR000835">
    <property type="entry name" value="HTH_MarR-typ"/>
</dbReference>
<organism evidence="2 3">
    <name type="scientific">Propionicimonas paludicola</name>
    <dbReference type="NCBI Taxonomy" id="185243"/>
    <lineage>
        <taxon>Bacteria</taxon>
        <taxon>Bacillati</taxon>
        <taxon>Actinomycetota</taxon>
        <taxon>Actinomycetes</taxon>
        <taxon>Propionibacteriales</taxon>
        <taxon>Nocardioidaceae</taxon>
        <taxon>Propionicimonas</taxon>
    </lineage>
</organism>
<dbReference type="Pfam" id="PF01047">
    <property type="entry name" value="MarR"/>
    <property type="match status" value="1"/>
</dbReference>
<dbReference type="InterPro" id="IPR036390">
    <property type="entry name" value="WH_DNA-bd_sf"/>
</dbReference>